<reference evidence="13" key="1">
    <citation type="journal article" date="2019" name="Int. J. Syst. Evol. Microbiol.">
        <title>The Global Catalogue of Microorganisms (GCM) 10K type strain sequencing project: providing services to taxonomists for standard genome sequencing and annotation.</title>
        <authorList>
            <consortium name="The Broad Institute Genomics Platform"/>
            <consortium name="The Broad Institute Genome Sequencing Center for Infectious Disease"/>
            <person name="Wu L."/>
            <person name="Ma J."/>
        </authorList>
    </citation>
    <scope>NUCLEOTIDE SEQUENCE [LARGE SCALE GENOMIC DNA]</scope>
    <source>
        <strain evidence="13">CGMCC 4.7106</strain>
    </source>
</reference>
<proteinExistence type="predicted"/>
<dbReference type="Pfam" id="PF00672">
    <property type="entry name" value="HAMP"/>
    <property type="match status" value="1"/>
</dbReference>
<keyword evidence="13" id="KW-1185">Reference proteome</keyword>
<dbReference type="CDD" id="cd00075">
    <property type="entry name" value="HATPase"/>
    <property type="match status" value="1"/>
</dbReference>
<dbReference type="PROSITE" id="PS50885">
    <property type="entry name" value="HAMP"/>
    <property type="match status" value="1"/>
</dbReference>
<dbReference type="CDD" id="cd00082">
    <property type="entry name" value="HisKA"/>
    <property type="match status" value="1"/>
</dbReference>
<protein>
    <recommendedName>
        <fullName evidence="2">histidine kinase</fullName>
        <ecNumber evidence="2">2.7.13.3</ecNumber>
    </recommendedName>
</protein>
<organism evidence="12 13">
    <name type="scientific">Nonomuraea harbinensis</name>
    <dbReference type="NCBI Taxonomy" id="1286938"/>
    <lineage>
        <taxon>Bacteria</taxon>
        <taxon>Bacillati</taxon>
        <taxon>Actinomycetota</taxon>
        <taxon>Actinomycetes</taxon>
        <taxon>Streptosporangiales</taxon>
        <taxon>Streptosporangiaceae</taxon>
        <taxon>Nonomuraea</taxon>
    </lineage>
</organism>
<dbReference type="EC" id="2.7.13.3" evidence="2"/>
<name>A0ABW1BS91_9ACTN</name>
<dbReference type="InterPro" id="IPR050428">
    <property type="entry name" value="TCS_sensor_his_kinase"/>
</dbReference>
<evidence type="ECO:0000259" key="11">
    <source>
        <dbReference type="PROSITE" id="PS50885"/>
    </source>
</evidence>
<feature type="domain" description="HAMP" evidence="11">
    <location>
        <begin position="206"/>
        <end position="260"/>
    </location>
</feature>
<dbReference type="EMBL" id="JBHSNW010000005">
    <property type="protein sequence ID" value="MFC5816121.1"/>
    <property type="molecule type" value="Genomic_DNA"/>
</dbReference>
<dbReference type="RefSeq" id="WP_219548356.1">
    <property type="nucleotide sequence ID" value="NZ_JAHKRN010000039.1"/>
</dbReference>
<accession>A0ABW1BS91</accession>
<keyword evidence="7" id="KW-1133">Transmembrane helix</keyword>
<evidence type="ECO:0000313" key="13">
    <source>
        <dbReference type="Proteomes" id="UP001596096"/>
    </source>
</evidence>
<keyword evidence="3" id="KW-0597">Phosphoprotein</keyword>
<comment type="caution">
    <text evidence="12">The sequence shown here is derived from an EMBL/GenBank/DDBJ whole genome shotgun (WGS) entry which is preliminary data.</text>
</comment>
<evidence type="ECO:0000256" key="5">
    <source>
        <dbReference type="ARBA" id="ARBA00022692"/>
    </source>
</evidence>
<evidence type="ECO:0000256" key="3">
    <source>
        <dbReference type="ARBA" id="ARBA00022553"/>
    </source>
</evidence>
<comment type="catalytic activity">
    <reaction evidence="1">
        <text>ATP + protein L-histidine = ADP + protein N-phospho-L-histidine.</text>
        <dbReference type="EC" id="2.7.13.3"/>
    </reaction>
</comment>
<dbReference type="CDD" id="cd06225">
    <property type="entry name" value="HAMP"/>
    <property type="match status" value="1"/>
</dbReference>
<keyword evidence="4" id="KW-0808">Transferase</keyword>
<dbReference type="Pfam" id="PF02518">
    <property type="entry name" value="HATPase_c"/>
    <property type="match status" value="1"/>
</dbReference>
<evidence type="ECO:0000256" key="9">
    <source>
        <dbReference type="SAM" id="MobiDB-lite"/>
    </source>
</evidence>
<keyword evidence="7" id="KW-0472">Membrane</keyword>
<dbReference type="SMART" id="SM00387">
    <property type="entry name" value="HATPase_c"/>
    <property type="match status" value="1"/>
</dbReference>
<evidence type="ECO:0000256" key="4">
    <source>
        <dbReference type="ARBA" id="ARBA00022679"/>
    </source>
</evidence>
<dbReference type="SMART" id="SM00388">
    <property type="entry name" value="HisKA"/>
    <property type="match status" value="1"/>
</dbReference>
<evidence type="ECO:0000256" key="2">
    <source>
        <dbReference type="ARBA" id="ARBA00012438"/>
    </source>
</evidence>
<feature type="domain" description="Histidine kinase" evidence="10">
    <location>
        <begin position="275"/>
        <end position="622"/>
    </location>
</feature>
<dbReference type="PANTHER" id="PTHR45436:SF5">
    <property type="entry name" value="SENSOR HISTIDINE KINASE TRCS"/>
    <property type="match status" value="1"/>
</dbReference>
<keyword evidence="12" id="KW-0067">ATP-binding</keyword>
<feature type="region of interest" description="Disordered" evidence="9">
    <location>
        <begin position="332"/>
        <end position="442"/>
    </location>
</feature>
<dbReference type="InterPro" id="IPR005467">
    <property type="entry name" value="His_kinase_dom"/>
</dbReference>
<dbReference type="SMART" id="SM00304">
    <property type="entry name" value="HAMP"/>
    <property type="match status" value="1"/>
</dbReference>
<dbReference type="PANTHER" id="PTHR45436">
    <property type="entry name" value="SENSOR HISTIDINE KINASE YKOH"/>
    <property type="match status" value="1"/>
</dbReference>
<feature type="compositionally biased region" description="Basic and acidic residues" evidence="9">
    <location>
        <begin position="411"/>
        <end position="423"/>
    </location>
</feature>
<keyword evidence="5" id="KW-0812">Transmembrane</keyword>
<feature type="compositionally biased region" description="Basic and acidic residues" evidence="9">
    <location>
        <begin position="361"/>
        <end position="377"/>
    </location>
</feature>
<gene>
    <name evidence="12" type="ORF">ACFPUY_13580</name>
</gene>
<dbReference type="PROSITE" id="PS50109">
    <property type="entry name" value="HIS_KIN"/>
    <property type="match status" value="1"/>
</dbReference>
<feature type="compositionally biased region" description="Low complexity" evidence="9">
    <location>
        <begin position="332"/>
        <end position="342"/>
    </location>
</feature>
<evidence type="ECO:0000256" key="6">
    <source>
        <dbReference type="ARBA" id="ARBA00022777"/>
    </source>
</evidence>
<evidence type="ECO:0000259" key="10">
    <source>
        <dbReference type="PROSITE" id="PS50109"/>
    </source>
</evidence>
<keyword evidence="12" id="KW-0547">Nucleotide-binding</keyword>
<evidence type="ECO:0000313" key="12">
    <source>
        <dbReference type="EMBL" id="MFC5816121.1"/>
    </source>
</evidence>
<dbReference type="InterPro" id="IPR003594">
    <property type="entry name" value="HATPase_dom"/>
</dbReference>
<keyword evidence="6" id="KW-0418">Kinase</keyword>
<keyword evidence="8" id="KW-0902">Two-component regulatory system</keyword>
<dbReference type="InterPro" id="IPR003661">
    <property type="entry name" value="HisK_dim/P_dom"/>
</dbReference>
<dbReference type="Proteomes" id="UP001596096">
    <property type="component" value="Unassembled WGS sequence"/>
</dbReference>
<evidence type="ECO:0000256" key="1">
    <source>
        <dbReference type="ARBA" id="ARBA00000085"/>
    </source>
</evidence>
<dbReference type="Pfam" id="PF00512">
    <property type="entry name" value="HisKA"/>
    <property type="match status" value="1"/>
</dbReference>
<evidence type="ECO:0000256" key="8">
    <source>
        <dbReference type="ARBA" id="ARBA00023012"/>
    </source>
</evidence>
<dbReference type="GO" id="GO:0005524">
    <property type="term" value="F:ATP binding"/>
    <property type="evidence" value="ECO:0007669"/>
    <property type="project" value="UniProtKB-KW"/>
</dbReference>
<dbReference type="InterPro" id="IPR003660">
    <property type="entry name" value="HAMP_dom"/>
</dbReference>
<sequence length="623" mass="64339">MIRRLSLRARLLAITVALLVAGLALVSTVVVRQLEAELLARIDAQLGPLATAAASMPPELMDLLRKRAAPAAPSQLDLIEEVRLAFLSVDGTVVTTVVGTGVGSGVGTGTGPASGAPAAGELPRLPRLDAAAVEARAGRPFTVSGDGGEQWRTIAVPATRGTHASVVAAVSLDGMNSTVQRVRVASLVAGGLLLGLLALTGGFAIRAGLAPLRRVEETAAAIAAGDLSRRVPEPAGPGTEVGRLARSLNGMLAQIERGFSAREESEARMRRFVADVSHELRTPLFGIKGFSELYRMGGTDADAALARIESESARLAKLVDDLLLLATMDLATPNPTHTTPTPEALTPADLASRDPTPADLTSRDPTSRDRPSRDRAKGCSPFGGRAPRDRATGRGAFGRGSSGDASFGDRPLGDRAFGDRPLGDRTTGQGTFGDGGFRDGGFRDGGFRDGGFRDGGFRDGGFGVGLDLTPMDLRTLAADARADLAALDPTRAITLTGPDDGPPGSAPVLGDEDRLRQVVTNLVGNAVTHTPPGTPVRIGVGTVGRDAALVIADSGPGLSPEQAERVFDRFYRADGSRNRTTGGAGLGLAIVRSIVTAHGGRVEIHSSPGEGATFRLLLPAEPQ</sequence>
<evidence type="ECO:0000256" key="7">
    <source>
        <dbReference type="ARBA" id="ARBA00022989"/>
    </source>
</evidence>